<evidence type="ECO:0000256" key="7">
    <source>
        <dbReference type="SAM" id="MobiDB-lite"/>
    </source>
</evidence>
<dbReference type="OrthoDB" id="654211at2759"/>
<name>A0A6A6GED1_9PEZI</name>
<dbReference type="InterPro" id="IPR013087">
    <property type="entry name" value="Znf_C2H2_type"/>
</dbReference>
<evidence type="ECO:0000256" key="6">
    <source>
        <dbReference type="PROSITE-ProRule" id="PRU00042"/>
    </source>
</evidence>
<dbReference type="SMART" id="SM00066">
    <property type="entry name" value="GAL4"/>
    <property type="match status" value="1"/>
</dbReference>
<dbReference type="PROSITE" id="PS00028">
    <property type="entry name" value="ZINC_FINGER_C2H2_1"/>
    <property type="match status" value="2"/>
</dbReference>
<protein>
    <recommendedName>
        <fullName evidence="12">Fungal-specific transcription factor domain-containing protein</fullName>
    </recommendedName>
</protein>
<dbReference type="Gene3D" id="3.30.160.60">
    <property type="entry name" value="Classic Zinc Finger"/>
    <property type="match status" value="1"/>
</dbReference>
<keyword evidence="4" id="KW-0804">Transcription</keyword>
<dbReference type="PANTHER" id="PTHR47660">
    <property type="entry name" value="TRANSCRIPTION FACTOR WITH C2H2 AND ZN(2)-CYS(6) DNA BINDING DOMAIN (EUROFUNG)-RELATED-RELATED"/>
    <property type="match status" value="1"/>
</dbReference>
<dbReference type="EMBL" id="ML992505">
    <property type="protein sequence ID" value="KAF2224104.1"/>
    <property type="molecule type" value="Genomic_DNA"/>
</dbReference>
<dbReference type="InterPro" id="IPR036864">
    <property type="entry name" value="Zn2-C6_fun-type_DNA-bd_sf"/>
</dbReference>
<evidence type="ECO:0000259" key="8">
    <source>
        <dbReference type="PROSITE" id="PS50048"/>
    </source>
</evidence>
<dbReference type="Gene3D" id="4.10.240.10">
    <property type="entry name" value="Zn(2)-C6 fungal-type DNA-binding domain"/>
    <property type="match status" value="1"/>
</dbReference>
<feature type="region of interest" description="Disordered" evidence="7">
    <location>
        <begin position="119"/>
        <end position="150"/>
    </location>
</feature>
<accession>A0A6A6GED1</accession>
<evidence type="ECO:0000256" key="1">
    <source>
        <dbReference type="ARBA" id="ARBA00022723"/>
    </source>
</evidence>
<dbReference type="GO" id="GO:0000981">
    <property type="term" value="F:DNA-binding transcription factor activity, RNA polymerase II-specific"/>
    <property type="evidence" value="ECO:0007669"/>
    <property type="project" value="InterPro"/>
</dbReference>
<proteinExistence type="predicted"/>
<dbReference type="GO" id="GO:0003677">
    <property type="term" value="F:DNA binding"/>
    <property type="evidence" value="ECO:0007669"/>
    <property type="project" value="InterPro"/>
</dbReference>
<dbReference type="CDD" id="cd00067">
    <property type="entry name" value="GAL4"/>
    <property type="match status" value="1"/>
</dbReference>
<evidence type="ECO:0008006" key="12">
    <source>
        <dbReference type="Google" id="ProtNLM"/>
    </source>
</evidence>
<dbReference type="InterPro" id="IPR007219">
    <property type="entry name" value="XnlR_reg_dom"/>
</dbReference>
<keyword evidence="1" id="KW-0479">Metal-binding</keyword>
<dbReference type="InterPro" id="IPR036236">
    <property type="entry name" value="Znf_C2H2_sf"/>
</dbReference>
<dbReference type="SUPFAM" id="SSF57667">
    <property type="entry name" value="beta-beta-alpha zinc fingers"/>
    <property type="match status" value="1"/>
</dbReference>
<reference evidence="11" key="1">
    <citation type="journal article" date="2020" name="Stud. Mycol.">
        <title>101 Dothideomycetes genomes: A test case for predicting lifestyles and emergence of pathogens.</title>
        <authorList>
            <person name="Haridas S."/>
            <person name="Albert R."/>
            <person name="Binder M."/>
            <person name="Bloem J."/>
            <person name="LaButti K."/>
            <person name="Salamov A."/>
            <person name="Andreopoulos B."/>
            <person name="Baker S."/>
            <person name="Barry K."/>
            <person name="Bills G."/>
            <person name="Bluhm B."/>
            <person name="Cannon C."/>
            <person name="Castanera R."/>
            <person name="Culley D."/>
            <person name="Daum C."/>
            <person name="Ezra D."/>
            <person name="Gonzalez J."/>
            <person name="Henrissat B."/>
            <person name="Kuo A."/>
            <person name="Liang C."/>
            <person name="Lipzen A."/>
            <person name="Lutzoni F."/>
            <person name="Magnuson J."/>
            <person name="Mondo S."/>
            <person name="Nolan M."/>
            <person name="Ohm R."/>
            <person name="Pangilinan J."/>
            <person name="Park H.-J."/>
            <person name="Ramirez L."/>
            <person name="Alfaro M."/>
            <person name="Sun H."/>
            <person name="Tritt A."/>
            <person name="Yoshinaga Y."/>
            <person name="Zwiers L.-H."/>
            <person name="Turgeon B."/>
            <person name="Goodwin S."/>
            <person name="Spatafora J."/>
            <person name="Crous P."/>
            <person name="Grigoriev I."/>
        </authorList>
    </citation>
    <scope>NUCLEOTIDE SEQUENCE [LARGE SCALE GENOMIC DNA]</scope>
    <source>
        <strain evidence="11">CECT 20119</strain>
    </source>
</reference>
<keyword evidence="6" id="KW-0863">Zinc-finger</keyword>
<keyword evidence="2" id="KW-0862">Zinc</keyword>
<feature type="compositionally biased region" description="Low complexity" evidence="7">
    <location>
        <begin position="130"/>
        <end position="139"/>
    </location>
</feature>
<organism evidence="10 11">
    <name type="scientific">Elsinoe ampelina</name>
    <dbReference type="NCBI Taxonomy" id="302913"/>
    <lineage>
        <taxon>Eukaryota</taxon>
        <taxon>Fungi</taxon>
        <taxon>Dikarya</taxon>
        <taxon>Ascomycota</taxon>
        <taxon>Pezizomycotina</taxon>
        <taxon>Dothideomycetes</taxon>
        <taxon>Dothideomycetidae</taxon>
        <taxon>Myriangiales</taxon>
        <taxon>Elsinoaceae</taxon>
        <taxon>Elsinoe</taxon>
    </lineage>
</organism>
<keyword evidence="3" id="KW-0805">Transcription regulation</keyword>
<feature type="domain" description="C2H2-type" evidence="9">
    <location>
        <begin position="8"/>
        <end position="35"/>
    </location>
</feature>
<feature type="domain" description="Zn(2)-C6 fungal-type" evidence="8">
    <location>
        <begin position="74"/>
        <end position="103"/>
    </location>
</feature>
<gene>
    <name evidence="10" type="ORF">BDZ85DRAFT_97477</name>
</gene>
<dbReference type="Proteomes" id="UP000799538">
    <property type="component" value="Unassembled WGS sequence"/>
</dbReference>
<dbReference type="GO" id="GO:0006351">
    <property type="term" value="P:DNA-templated transcription"/>
    <property type="evidence" value="ECO:0007669"/>
    <property type="project" value="InterPro"/>
</dbReference>
<dbReference type="PROSITE" id="PS50048">
    <property type="entry name" value="ZN2_CY6_FUNGAL_2"/>
    <property type="match status" value="1"/>
</dbReference>
<dbReference type="CDD" id="cd12148">
    <property type="entry name" value="fungal_TF_MHR"/>
    <property type="match status" value="1"/>
</dbReference>
<feature type="domain" description="C2H2-type" evidence="9">
    <location>
        <begin position="35"/>
        <end position="58"/>
    </location>
</feature>
<dbReference type="SUPFAM" id="SSF57701">
    <property type="entry name" value="Zn2/Cys6 DNA-binding domain"/>
    <property type="match status" value="1"/>
</dbReference>
<dbReference type="Pfam" id="PF04082">
    <property type="entry name" value="Fungal_trans"/>
    <property type="match status" value="1"/>
</dbReference>
<feature type="region of interest" description="Disordered" evidence="7">
    <location>
        <begin position="290"/>
        <end position="322"/>
    </location>
</feature>
<dbReference type="PANTHER" id="PTHR47660:SF2">
    <property type="entry name" value="TRANSCRIPTION FACTOR WITH C2H2 AND ZN(2)-CYS(6) DNA BINDING DOMAIN (EUROFUNG)"/>
    <property type="match status" value="1"/>
</dbReference>
<dbReference type="InterPro" id="IPR001138">
    <property type="entry name" value="Zn2Cys6_DnaBD"/>
</dbReference>
<dbReference type="AlphaFoldDB" id="A0A6A6GED1"/>
<evidence type="ECO:0000313" key="10">
    <source>
        <dbReference type="EMBL" id="KAF2224104.1"/>
    </source>
</evidence>
<evidence type="ECO:0000256" key="2">
    <source>
        <dbReference type="ARBA" id="ARBA00022833"/>
    </source>
</evidence>
<evidence type="ECO:0000256" key="5">
    <source>
        <dbReference type="ARBA" id="ARBA00023242"/>
    </source>
</evidence>
<evidence type="ECO:0000256" key="4">
    <source>
        <dbReference type="ARBA" id="ARBA00023163"/>
    </source>
</evidence>
<sequence length="918" mass="102712">MSSPRPSFSCPDCPRTFARPEHLRRHQQQHRNKRHACSICGKRFHRSDVLNRHRAAVHNALPVTSGDLDRLPRACRQCASARVRCTKESICLRCADRGLECEYPLASSASLNENAMADASHTEHAGSMGPMADDMAPMASNGDIRSASSNGYQDHHVATQFVPTHLEDTCQAGSQSLPQGMLPVPNPPPSGDWNGQNFGDLLTTDMNWLPANLDADLTFDFFDMQSPSFFDQPVPTMISQHSTSTPEALTNTGSTTVGQVQEPEMLVIDQTHISDSSGALYATSNDGARAPFGMPASPNISRARSRRPLTLNSSESEPGKHSYSFPFMTELDEAIGHQKDTTETRISDTVYTDIKQTFTKLCFTPLDEYEVFKTAEFPTKRHLECLLALYSEKLAEQIPLQSTTTVRLNDCPELVMAIAGLGAMQAESPHLAACDRPMLELCRRATNVGMEKYARCMPPLEFLQALVLLQIGLLYGSSLDFIAYALDRHATLIRLGRKLHLFEDTISYDSTQQTSRSENEAWLGYMIWLLDSMIETHFHQPSLLTVEDAQAPLPTEKQNDSTSRSPTLHRSVSRLFTHRQFDRNTGRFGQLLMLHGIRSEVMAVERFHKRALSSWTPSQNIPCISHPSNRADDGRNDQHRDWLPSDPAFAKWRNAACDCMDILHWQANSVIAANFGKEHDTVFHLHFARIALLVPLREIECLVSTFGNSVSALLPHINTRPQDRRNYEQDILYWVRRDEHKARLSMLHVGALLWYVRRFSDNAFYEAKSVYLSILALWAYSTYTAGASSGHTSGAPGDPTQLPDISTDGFSRTNIRNLAASPSQSLVVQVTEDEELSFVRLDRPVDDEMAQIWVRTGQPGKMTALISGVGDINARQAPLRILALGQKLLTGYAQTWQVATYQVQVLERLFAVISNYYS</sequence>
<dbReference type="PROSITE" id="PS50157">
    <property type="entry name" value="ZINC_FINGER_C2H2_2"/>
    <property type="match status" value="2"/>
</dbReference>
<evidence type="ECO:0000256" key="3">
    <source>
        <dbReference type="ARBA" id="ARBA00023015"/>
    </source>
</evidence>
<evidence type="ECO:0000313" key="11">
    <source>
        <dbReference type="Proteomes" id="UP000799538"/>
    </source>
</evidence>
<evidence type="ECO:0000259" key="9">
    <source>
        <dbReference type="PROSITE" id="PS50157"/>
    </source>
</evidence>
<dbReference type="Pfam" id="PF00096">
    <property type="entry name" value="zf-C2H2"/>
    <property type="match status" value="2"/>
</dbReference>
<dbReference type="GO" id="GO:0008270">
    <property type="term" value="F:zinc ion binding"/>
    <property type="evidence" value="ECO:0007669"/>
    <property type="project" value="UniProtKB-KW"/>
</dbReference>
<keyword evidence="5" id="KW-0539">Nucleus</keyword>
<dbReference type="SMART" id="SM00355">
    <property type="entry name" value="ZnF_C2H2"/>
    <property type="match status" value="2"/>
</dbReference>
<dbReference type="PROSITE" id="PS00463">
    <property type="entry name" value="ZN2_CY6_FUNGAL_1"/>
    <property type="match status" value="1"/>
</dbReference>
<keyword evidence="11" id="KW-1185">Reference proteome</keyword>